<organism evidence="2">
    <name type="scientific">Perkinsus marinus (strain ATCC 50983 / TXsc)</name>
    <dbReference type="NCBI Taxonomy" id="423536"/>
    <lineage>
        <taxon>Eukaryota</taxon>
        <taxon>Sar</taxon>
        <taxon>Alveolata</taxon>
        <taxon>Perkinsozoa</taxon>
        <taxon>Perkinsea</taxon>
        <taxon>Perkinsida</taxon>
        <taxon>Perkinsidae</taxon>
        <taxon>Perkinsus</taxon>
    </lineage>
</organism>
<sequence>MAAGVGIICANSPLKGLSIGLAKAAARPTPTGDVGLLDAMEEFHMSEEFRKQAAKKQRKQQK</sequence>
<dbReference type="GeneID" id="9044934"/>
<dbReference type="InParanoid" id="C5LGX8"/>
<dbReference type="Proteomes" id="UP000007800">
    <property type="component" value="Unassembled WGS sequence"/>
</dbReference>
<proteinExistence type="predicted"/>
<keyword evidence="2" id="KW-1185">Reference proteome</keyword>
<evidence type="ECO:0000313" key="1">
    <source>
        <dbReference type="EMBL" id="EER04015.1"/>
    </source>
</evidence>
<dbReference type="AlphaFoldDB" id="C5LGX8"/>
<dbReference type="OrthoDB" id="440540at2759"/>
<evidence type="ECO:0000313" key="2">
    <source>
        <dbReference type="Proteomes" id="UP000007800"/>
    </source>
</evidence>
<gene>
    <name evidence="1" type="ORF">Pmar_PMAR013332</name>
</gene>
<dbReference type="RefSeq" id="XP_002772199.1">
    <property type="nucleotide sequence ID" value="XM_002772153.1"/>
</dbReference>
<name>C5LGX8_PERM5</name>
<reference evidence="1 2" key="1">
    <citation type="submission" date="2008-07" db="EMBL/GenBank/DDBJ databases">
        <authorList>
            <person name="El-Sayed N."/>
            <person name="Caler E."/>
            <person name="Inman J."/>
            <person name="Amedeo P."/>
            <person name="Hass B."/>
            <person name="Wortman J."/>
        </authorList>
    </citation>
    <scope>NUCLEOTIDE SEQUENCE [LARGE SCALE GENOMIC DNA]</scope>
    <source>
        <strain evidence="2">ATCC 50983 / TXsc</strain>
    </source>
</reference>
<accession>C5LGX8</accession>
<protein>
    <submittedName>
        <fullName evidence="1">Uncharacterized protein</fullName>
    </submittedName>
</protein>
<dbReference type="EMBL" id="GG681964">
    <property type="protein sequence ID" value="EER04015.1"/>
    <property type="molecule type" value="Genomic_DNA"/>
</dbReference>